<dbReference type="InterPro" id="IPR050128">
    <property type="entry name" value="Sulfate_adenylyltrnsfr_sub2"/>
</dbReference>
<dbReference type="Proteomes" id="UP000824116">
    <property type="component" value="Unassembled WGS sequence"/>
</dbReference>
<dbReference type="AlphaFoldDB" id="A0A9D2G7I8"/>
<dbReference type="PANTHER" id="PTHR43196:SF2">
    <property type="entry name" value="PHOSPHOADENOSINE PHOSPHOSULFATE REDUCTASE"/>
    <property type="match status" value="1"/>
</dbReference>
<dbReference type="Gene3D" id="3.40.50.620">
    <property type="entry name" value="HUPs"/>
    <property type="match status" value="1"/>
</dbReference>
<accession>A0A9D2G7I8</accession>
<dbReference type="GO" id="GO:0003824">
    <property type="term" value="F:catalytic activity"/>
    <property type="evidence" value="ECO:0007669"/>
    <property type="project" value="InterPro"/>
</dbReference>
<evidence type="ECO:0000259" key="1">
    <source>
        <dbReference type="Pfam" id="PF01507"/>
    </source>
</evidence>
<reference evidence="2" key="2">
    <citation type="submission" date="2021-04" db="EMBL/GenBank/DDBJ databases">
        <authorList>
            <person name="Gilroy R."/>
        </authorList>
    </citation>
    <scope>NUCLEOTIDE SEQUENCE</scope>
    <source>
        <strain evidence="2">CHK196-3914</strain>
    </source>
</reference>
<evidence type="ECO:0000313" key="2">
    <source>
        <dbReference type="EMBL" id="HIZ74504.1"/>
    </source>
</evidence>
<dbReference type="InterPro" id="IPR002500">
    <property type="entry name" value="PAPS_reduct_dom"/>
</dbReference>
<dbReference type="PANTHER" id="PTHR43196">
    <property type="entry name" value="SULFATE ADENYLYLTRANSFERASE SUBUNIT 2"/>
    <property type="match status" value="1"/>
</dbReference>
<dbReference type="InterPro" id="IPR014729">
    <property type="entry name" value="Rossmann-like_a/b/a_fold"/>
</dbReference>
<sequence length="357" mass="41361">MYIQNSELKLDKGIYVQRKNWSYEAKIALAKRRIEEWDVHWDSQVYLSFSGGLDSTVLLALIRMTMGKSVPAVFCNTGLEFPEIVQFARKAADFGEYKELRPAMSFRQVILKEGYPVISKENACKIRKLRHGNLSPRYRNYLLNGDERGKFGMLAKKWQKYINAPFEISEKCCDVMKKKPFKKYVRETGCYPFIGITQDESFRRAHQYAKTGCNVYDGSTIKSQPLGPWTKQDVLRFAYEHIGEKITLRDGSSYIFDISPVYGEIVKDPQGIYHLTGEQRTGCMFCAFGVTNEEEPNRFQRMQCNYPKQYQFCMKPTEEGGLGMQRVLEYMDVPYETWEPVGQMKLSFDGDNQAKVA</sequence>
<gene>
    <name evidence="2" type="ORF">H9723_04570</name>
</gene>
<reference evidence="2" key="1">
    <citation type="journal article" date="2021" name="PeerJ">
        <title>Extensive microbial diversity within the chicken gut microbiome revealed by metagenomics and culture.</title>
        <authorList>
            <person name="Gilroy R."/>
            <person name="Ravi A."/>
            <person name="Getino M."/>
            <person name="Pursley I."/>
            <person name="Horton D.L."/>
            <person name="Alikhan N.F."/>
            <person name="Baker D."/>
            <person name="Gharbi K."/>
            <person name="Hall N."/>
            <person name="Watson M."/>
            <person name="Adriaenssens E.M."/>
            <person name="Foster-Nyarko E."/>
            <person name="Jarju S."/>
            <person name="Secka A."/>
            <person name="Antonio M."/>
            <person name="Oren A."/>
            <person name="Chaudhuri R.R."/>
            <person name="La Ragione R."/>
            <person name="Hildebrand F."/>
            <person name="Pallen M.J."/>
        </authorList>
    </citation>
    <scope>NUCLEOTIDE SEQUENCE</scope>
    <source>
        <strain evidence="2">CHK196-3914</strain>
    </source>
</reference>
<feature type="domain" description="Phosphoadenosine phosphosulphate reductase" evidence="1">
    <location>
        <begin position="150"/>
        <end position="241"/>
    </location>
</feature>
<dbReference type="EMBL" id="DXAY01000107">
    <property type="protein sequence ID" value="HIZ74504.1"/>
    <property type="molecule type" value="Genomic_DNA"/>
</dbReference>
<feature type="domain" description="Phosphoadenosine phosphosulphate reductase" evidence="1">
    <location>
        <begin position="45"/>
        <end position="130"/>
    </location>
</feature>
<dbReference type="Pfam" id="PF01507">
    <property type="entry name" value="PAPS_reduct"/>
    <property type="match status" value="2"/>
</dbReference>
<proteinExistence type="predicted"/>
<comment type="caution">
    <text evidence="2">The sequence shown here is derived from an EMBL/GenBank/DDBJ whole genome shotgun (WGS) entry which is preliminary data.</text>
</comment>
<name>A0A9D2G7I8_9FIRM</name>
<evidence type="ECO:0000313" key="3">
    <source>
        <dbReference type="Proteomes" id="UP000824116"/>
    </source>
</evidence>
<protein>
    <submittedName>
        <fullName evidence="2">Phosphoadenosine phosphosulfate reductase family protein</fullName>
    </submittedName>
</protein>
<dbReference type="SUPFAM" id="SSF52402">
    <property type="entry name" value="Adenine nucleotide alpha hydrolases-like"/>
    <property type="match status" value="1"/>
</dbReference>
<organism evidence="2 3">
    <name type="scientific">Candidatus Mediterraneibacter stercoravium</name>
    <dbReference type="NCBI Taxonomy" id="2838685"/>
    <lineage>
        <taxon>Bacteria</taxon>
        <taxon>Bacillati</taxon>
        <taxon>Bacillota</taxon>
        <taxon>Clostridia</taxon>
        <taxon>Lachnospirales</taxon>
        <taxon>Lachnospiraceae</taxon>
        <taxon>Mediterraneibacter</taxon>
    </lineage>
</organism>